<evidence type="ECO:0000256" key="1">
    <source>
        <dbReference type="SAM" id="MobiDB-lite"/>
    </source>
</evidence>
<dbReference type="Proteomes" id="UP001139264">
    <property type="component" value="Unassembled WGS sequence"/>
</dbReference>
<proteinExistence type="predicted"/>
<protein>
    <submittedName>
        <fullName evidence="2">Uncharacterized protein</fullName>
    </submittedName>
</protein>
<organism evidence="2 3">
    <name type="scientific">Arthrobacter gengyunqii</name>
    <dbReference type="NCBI Taxonomy" id="2886940"/>
    <lineage>
        <taxon>Bacteria</taxon>
        <taxon>Bacillati</taxon>
        <taxon>Actinomycetota</taxon>
        <taxon>Actinomycetes</taxon>
        <taxon>Micrococcales</taxon>
        <taxon>Micrococcaceae</taxon>
        <taxon>Arthrobacter</taxon>
    </lineage>
</organism>
<reference evidence="2" key="1">
    <citation type="submission" date="2021-10" db="EMBL/GenBank/DDBJ databases">
        <title>Novel species in genus Arthrobacter.</title>
        <authorList>
            <person name="Liu Y."/>
        </authorList>
    </citation>
    <scope>NUCLEOTIDE SEQUENCE</scope>
    <source>
        <strain evidence="2">Zg-Y809</strain>
    </source>
</reference>
<dbReference type="EMBL" id="JAJFZP010000006">
    <property type="protein sequence ID" value="MCC3269498.1"/>
    <property type="molecule type" value="Genomic_DNA"/>
</dbReference>
<accession>A0A9X1M126</accession>
<dbReference type="RefSeq" id="WP_227907914.1">
    <property type="nucleotide sequence ID" value="NZ_CP095461.1"/>
</dbReference>
<evidence type="ECO:0000313" key="2">
    <source>
        <dbReference type="EMBL" id="MCC3269498.1"/>
    </source>
</evidence>
<sequence>MRAWWVDRPGPLTGPQTGRPLVYGERPDPVPGPGDAELFQERRRLSVTANTRRALTDLAADRVSGAAVLQVAASPADAR</sequence>
<feature type="region of interest" description="Disordered" evidence="1">
    <location>
        <begin position="1"/>
        <end position="23"/>
    </location>
</feature>
<dbReference type="AlphaFoldDB" id="A0A9X1M126"/>
<evidence type="ECO:0000313" key="3">
    <source>
        <dbReference type="Proteomes" id="UP001139264"/>
    </source>
</evidence>
<gene>
    <name evidence="2" type="ORF">LJ751_08985</name>
</gene>
<comment type="caution">
    <text evidence="2">The sequence shown here is derived from an EMBL/GenBank/DDBJ whole genome shotgun (WGS) entry which is preliminary data.</text>
</comment>
<name>A0A9X1M126_9MICC</name>